<name>A0AAD7S5R1_9TELE</name>
<comment type="similarity">
    <text evidence="1 5">Belongs to the E2F/DP family.</text>
</comment>
<keyword evidence="9" id="KW-1185">Reference proteome</keyword>
<dbReference type="PANTHER" id="PTHR12081">
    <property type="entry name" value="TRANSCRIPTION FACTOR E2F"/>
    <property type="match status" value="1"/>
</dbReference>
<organism evidence="8 9">
    <name type="scientific">Aldrovandia affinis</name>
    <dbReference type="NCBI Taxonomy" id="143900"/>
    <lineage>
        <taxon>Eukaryota</taxon>
        <taxon>Metazoa</taxon>
        <taxon>Chordata</taxon>
        <taxon>Craniata</taxon>
        <taxon>Vertebrata</taxon>
        <taxon>Euteleostomi</taxon>
        <taxon>Actinopterygii</taxon>
        <taxon>Neopterygii</taxon>
        <taxon>Teleostei</taxon>
        <taxon>Notacanthiformes</taxon>
        <taxon>Halosauridae</taxon>
        <taxon>Aldrovandia</taxon>
    </lineage>
</organism>
<evidence type="ECO:0000256" key="5">
    <source>
        <dbReference type="RuleBase" id="RU003796"/>
    </source>
</evidence>
<dbReference type="FunFam" id="1.10.10.10:FF:000008">
    <property type="entry name" value="E2F transcription factor 1"/>
    <property type="match status" value="1"/>
</dbReference>
<accession>A0AAD7S5R1</accession>
<gene>
    <name evidence="8" type="ORF">AAFF_G00034730</name>
</gene>
<feature type="domain" description="E2F/DP family winged-helix DNA-binding" evidence="7">
    <location>
        <begin position="136"/>
        <end position="201"/>
    </location>
</feature>
<comment type="caution">
    <text evidence="8">The sequence shown here is derived from an EMBL/GenBank/DDBJ whole genome shotgun (WGS) entry which is preliminary data.</text>
</comment>
<dbReference type="GO" id="GO:0090575">
    <property type="term" value="C:RNA polymerase II transcription regulator complex"/>
    <property type="evidence" value="ECO:0007669"/>
    <property type="project" value="TreeGrafter"/>
</dbReference>
<evidence type="ECO:0000256" key="2">
    <source>
        <dbReference type="ARBA" id="ARBA00023015"/>
    </source>
</evidence>
<sequence length="423" mass="45786">MRKGISSARERVIAAGVGGSTVDKSTVLTPLSGRLTSTFSTATFIQIITPPPSSTQATNGCMSDPPAGSLIYSTPHGPTNGTGQRPALGRPPAKRRLELDLSDHQYISESAKHRGGATGPGRKSPKTPKSPAEKTRYDTSLGLLTKKFVQLLGQSSDGVVDLNQAAEVLKVQKRRLYDITNVLEGVRLIKKKSKNNIQWMGCKLSEEGTTLNQCQSLGREVLELTQEERKLDELIQTCSRNVRLMTEESHNQEYPSVTAQSSRGLRDQTVIVIKAPSDTKLEVPDPQENLQVHLTSTKGPIDVFLCPDETTSNSPQKNVLDMNGNHSTFVKVLQECDGGSSASGIPDCPVAVTTISPLASPLTCLLQQTEDQIPSALEGPFVSLSSHLLSEDYMLSLGDEEGISDLFDTYDLDKLPLDDLLCN</sequence>
<evidence type="ECO:0000259" key="7">
    <source>
        <dbReference type="SMART" id="SM01372"/>
    </source>
</evidence>
<dbReference type="InterPro" id="IPR032198">
    <property type="entry name" value="E2F_CC-MB"/>
</dbReference>
<keyword evidence="2 5" id="KW-0805">Transcription regulation</keyword>
<dbReference type="SUPFAM" id="SSF46785">
    <property type="entry name" value="Winged helix' DNA-binding domain"/>
    <property type="match status" value="1"/>
</dbReference>
<dbReference type="GO" id="GO:0000981">
    <property type="term" value="F:DNA-binding transcription factor activity, RNA polymerase II-specific"/>
    <property type="evidence" value="ECO:0007669"/>
    <property type="project" value="TreeGrafter"/>
</dbReference>
<dbReference type="Pfam" id="PF02319">
    <property type="entry name" value="WHD_E2F_TDP"/>
    <property type="match status" value="1"/>
</dbReference>
<comment type="subcellular location">
    <subcellularLocation>
        <location evidence="5">Nucleus</location>
    </subcellularLocation>
</comment>
<dbReference type="Pfam" id="PF16421">
    <property type="entry name" value="E2F_CC-MB"/>
    <property type="match status" value="1"/>
</dbReference>
<dbReference type="GO" id="GO:0046983">
    <property type="term" value="F:protein dimerization activity"/>
    <property type="evidence" value="ECO:0007669"/>
    <property type="project" value="InterPro"/>
</dbReference>
<dbReference type="InterPro" id="IPR036388">
    <property type="entry name" value="WH-like_DNA-bd_sf"/>
</dbReference>
<dbReference type="SUPFAM" id="SSF144074">
    <property type="entry name" value="E2F-DP heterodimerization region"/>
    <property type="match status" value="1"/>
</dbReference>
<dbReference type="InterPro" id="IPR036390">
    <property type="entry name" value="WH_DNA-bd_sf"/>
</dbReference>
<dbReference type="AlphaFoldDB" id="A0AAD7S5R1"/>
<dbReference type="CDD" id="cd14660">
    <property type="entry name" value="E2F_DD"/>
    <property type="match status" value="1"/>
</dbReference>
<dbReference type="SMART" id="SM01372">
    <property type="entry name" value="E2F_TDP"/>
    <property type="match status" value="1"/>
</dbReference>
<keyword evidence="3 5" id="KW-0238">DNA-binding</keyword>
<evidence type="ECO:0000256" key="6">
    <source>
        <dbReference type="SAM" id="MobiDB-lite"/>
    </source>
</evidence>
<evidence type="ECO:0000313" key="8">
    <source>
        <dbReference type="EMBL" id="KAJ8395271.1"/>
    </source>
</evidence>
<dbReference type="Proteomes" id="UP001221898">
    <property type="component" value="Unassembled WGS sequence"/>
</dbReference>
<dbReference type="InterPro" id="IPR015633">
    <property type="entry name" value="E2F"/>
</dbReference>
<protein>
    <recommendedName>
        <fullName evidence="7">E2F/DP family winged-helix DNA-binding domain-containing protein</fullName>
    </recommendedName>
</protein>
<dbReference type="EMBL" id="JAINUG010000118">
    <property type="protein sequence ID" value="KAJ8395271.1"/>
    <property type="molecule type" value="Genomic_DNA"/>
</dbReference>
<evidence type="ECO:0000256" key="3">
    <source>
        <dbReference type="ARBA" id="ARBA00023125"/>
    </source>
</evidence>
<proteinExistence type="inferred from homology"/>
<keyword evidence="4 5" id="KW-0804">Transcription</keyword>
<feature type="region of interest" description="Disordered" evidence="6">
    <location>
        <begin position="50"/>
        <end position="91"/>
    </location>
</feature>
<dbReference type="InterPro" id="IPR037241">
    <property type="entry name" value="E2F-DP_heterodim"/>
</dbReference>
<feature type="region of interest" description="Disordered" evidence="6">
    <location>
        <begin position="109"/>
        <end position="136"/>
    </location>
</feature>
<evidence type="ECO:0000256" key="4">
    <source>
        <dbReference type="ARBA" id="ARBA00023163"/>
    </source>
</evidence>
<keyword evidence="5" id="KW-0539">Nucleus</keyword>
<evidence type="ECO:0000313" key="9">
    <source>
        <dbReference type="Proteomes" id="UP001221898"/>
    </source>
</evidence>
<evidence type="ECO:0000256" key="1">
    <source>
        <dbReference type="ARBA" id="ARBA00010940"/>
    </source>
</evidence>
<dbReference type="Gene3D" id="6.10.250.540">
    <property type="match status" value="1"/>
</dbReference>
<dbReference type="GO" id="GO:0000978">
    <property type="term" value="F:RNA polymerase II cis-regulatory region sequence-specific DNA binding"/>
    <property type="evidence" value="ECO:0007669"/>
    <property type="project" value="InterPro"/>
</dbReference>
<dbReference type="InterPro" id="IPR003316">
    <property type="entry name" value="E2F_WHTH_DNA-bd_dom"/>
</dbReference>
<dbReference type="PANTHER" id="PTHR12081:SF44">
    <property type="entry name" value="TRANSCRIPTION FACTOR E2F3"/>
    <property type="match status" value="1"/>
</dbReference>
<reference evidence="8" key="1">
    <citation type="journal article" date="2023" name="Science">
        <title>Genome structures resolve the early diversification of teleost fishes.</title>
        <authorList>
            <person name="Parey E."/>
            <person name="Louis A."/>
            <person name="Montfort J."/>
            <person name="Bouchez O."/>
            <person name="Roques C."/>
            <person name="Iampietro C."/>
            <person name="Lluch J."/>
            <person name="Castinel A."/>
            <person name="Donnadieu C."/>
            <person name="Desvignes T."/>
            <person name="Floi Bucao C."/>
            <person name="Jouanno E."/>
            <person name="Wen M."/>
            <person name="Mejri S."/>
            <person name="Dirks R."/>
            <person name="Jansen H."/>
            <person name="Henkel C."/>
            <person name="Chen W.J."/>
            <person name="Zahm M."/>
            <person name="Cabau C."/>
            <person name="Klopp C."/>
            <person name="Thompson A.W."/>
            <person name="Robinson-Rechavi M."/>
            <person name="Braasch I."/>
            <person name="Lecointre G."/>
            <person name="Bobe J."/>
            <person name="Postlethwait J.H."/>
            <person name="Berthelot C."/>
            <person name="Roest Crollius H."/>
            <person name="Guiguen Y."/>
        </authorList>
    </citation>
    <scope>NUCLEOTIDE SEQUENCE</scope>
    <source>
        <strain evidence="8">NC1722</strain>
    </source>
</reference>
<dbReference type="Gene3D" id="1.10.10.10">
    <property type="entry name" value="Winged helix-like DNA-binding domain superfamily/Winged helix DNA-binding domain"/>
    <property type="match status" value="1"/>
</dbReference>